<evidence type="ECO:0000313" key="8">
    <source>
        <dbReference type="EnsemblPlants" id="LPERR07G11560.1"/>
    </source>
</evidence>
<feature type="domain" description="Bifunctional inhibitor/plant lipid transfer protein/seed storage helical" evidence="7">
    <location>
        <begin position="89"/>
        <end position="172"/>
    </location>
</feature>
<protein>
    <recommendedName>
        <fullName evidence="7">Bifunctional inhibitor/plant lipid transfer protein/seed storage helical domain-containing protein</fullName>
    </recommendedName>
</protein>
<sequence length="205" mass="21381">MSSSKAILFLAFALLAAAALPSSHAVRWPFLGGIRPWQPSPVPEPTAPAPPQEPPAIPTSPVSQGSSKPVTPSLPTMPVSPDNKPQDPSPAAPANDCFAPLVGLVSCFDYLNDPSATTPMESCCGAFGSVVDEAPMCLCHAITGDISQIMPEPVNAARIVSLLPRACGVGLPLQKLTHCSKLKGTVTWMARGSSNVAVRHQELKQ</sequence>
<evidence type="ECO:0000259" key="7">
    <source>
        <dbReference type="Pfam" id="PF14368"/>
    </source>
</evidence>
<dbReference type="Gramene" id="LPERR07G11560.1">
    <property type="protein sequence ID" value="LPERR07G11560.1"/>
    <property type="gene ID" value="LPERR07G11560"/>
</dbReference>
<evidence type="ECO:0000256" key="2">
    <source>
        <dbReference type="ARBA" id="ARBA00022729"/>
    </source>
</evidence>
<reference evidence="8" key="3">
    <citation type="submission" date="2015-04" db="UniProtKB">
        <authorList>
            <consortium name="EnsemblPlants"/>
        </authorList>
    </citation>
    <scope>IDENTIFICATION</scope>
</reference>
<dbReference type="PANTHER" id="PTHR33044">
    <property type="entry name" value="BIFUNCTIONAL INHIBITOR/LIPID-TRANSFER PROTEIN/SEED STORAGE 2S ALBUMIN SUPERFAMILY PROTEIN-RELATED"/>
    <property type="match status" value="1"/>
</dbReference>
<feature type="compositionally biased region" description="Polar residues" evidence="5">
    <location>
        <begin position="62"/>
        <end position="74"/>
    </location>
</feature>
<keyword evidence="4" id="KW-0325">Glycoprotein</keyword>
<dbReference type="CDD" id="cd00010">
    <property type="entry name" value="AAI_LTSS"/>
    <property type="match status" value="1"/>
</dbReference>
<dbReference type="Gene3D" id="1.10.110.10">
    <property type="entry name" value="Plant lipid-transfer and hydrophobic proteins"/>
    <property type="match status" value="1"/>
</dbReference>
<dbReference type="EnsemblPlants" id="LPERR07G11560.1">
    <property type="protein sequence ID" value="LPERR07G11560.1"/>
    <property type="gene ID" value="LPERR07G11560"/>
</dbReference>
<proteinExistence type="inferred from homology"/>
<evidence type="ECO:0000256" key="3">
    <source>
        <dbReference type="ARBA" id="ARBA00023157"/>
    </source>
</evidence>
<feature type="chain" id="PRO_5002349235" description="Bifunctional inhibitor/plant lipid transfer protein/seed storage helical domain-containing protein" evidence="6">
    <location>
        <begin position="26"/>
        <end position="205"/>
    </location>
</feature>
<evidence type="ECO:0000313" key="9">
    <source>
        <dbReference type="Proteomes" id="UP000032180"/>
    </source>
</evidence>
<dbReference type="SUPFAM" id="SSF47699">
    <property type="entry name" value="Bifunctional inhibitor/lipid-transfer protein/seed storage 2S albumin"/>
    <property type="match status" value="1"/>
</dbReference>
<reference evidence="8 9" key="1">
    <citation type="submission" date="2012-08" db="EMBL/GenBank/DDBJ databases">
        <title>Oryza genome evolution.</title>
        <authorList>
            <person name="Wing R.A."/>
        </authorList>
    </citation>
    <scope>NUCLEOTIDE SEQUENCE</scope>
</reference>
<dbReference type="HOGENOM" id="CLU_060430_0_2_1"/>
<dbReference type="InterPro" id="IPR036312">
    <property type="entry name" value="Bifun_inhib/LTP/seed_sf"/>
</dbReference>
<keyword evidence="2 6" id="KW-0732">Signal</keyword>
<keyword evidence="9" id="KW-1185">Reference proteome</keyword>
<feature type="signal peptide" evidence="6">
    <location>
        <begin position="1"/>
        <end position="25"/>
    </location>
</feature>
<dbReference type="Pfam" id="PF14368">
    <property type="entry name" value="LTP_2"/>
    <property type="match status" value="1"/>
</dbReference>
<comment type="similarity">
    <text evidence="1">Belongs to the plant LTP family.</text>
</comment>
<reference evidence="9" key="2">
    <citation type="submission" date="2013-12" db="EMBL/GenBank/DDBJ databases">
        <authorList>
            <person name="Yu Y."/>
            <person name="Lee S."/>
            <person name="de Baynast K."/>
            <person name="Wissotski M."/>
            <person name="Liu L."/>
            <person name="Talag J."/>
            <person name="Goicoechea J."/>
            <person name="Angelova A."/>
            <person name="Jetty R."/>
            <person name="Kudrna D."/>
            <person name="Golser W."/>
            <person name="Rivera L."/>
            <person name="Zhang J."/>
            <person name="Wing R."/>
        </authorList>
    </citation>
    <scope>NUCLEOTIDE SEQUENCE</scope>
</reference>
<organism evidence="8 9">
    <name type="scientific">Leersia perrieri</name>
    <dbReference type="NCBI Taxonomy" id="77586"/>
    <lineage>
        <taxon>Eukaryota</taxon>
        <taxon>Viridiplantae</taxon>
        <taxon>Streptophyta</taxon>
        <taxon>Embryophyta</taxon>
        <taxon>Tracheophyta</taxon>
        <taxon>Spermatophyta</taxon>
        <taxon>Magnoliopsida</taxon>
        <taxon>Liliopsida</taxon>
        <taxon>Poales</taxon>
        <taxon>Poaceae</taxon>
        <taxon>BOP clade</taxon>
        <taxon>Oryzoideae</taxon>
        <taxon>Oryzeae</taxon>
        <taxon>Oryzinae</taxon>
        <taxon>Leersia</taxon>
    </lineage>
</organism>
<evidence type="ECO:0000256" key="6">
    <source>
        <dbReference type="SAM" id="SignalP"/>
    </source>
</evidence>
<dbReference type="AlphaFoldDB" id="A0A0D9WYN1"/>
<accession>A0A0D9WYN1</accession>
<evidence type="ECO:0000256" key="4">
    <source>
        <dbReference type="ARBA" id="ARBA00023180"/>
    </source>
</evidence>
<keyword evidence="3" id="KW-1015">Disulfide bond</keyword>
<feature type="region of interest" description="Disordered" evidence="5">
    <location>
        <begin position="38"/>
        <end position="92"/>
    </location>
</feature>
<evidence type="ECO:0000256" key="1">
    <source>
        <dbReference type="ARBA" id="ARBA00009748"/>
    </source>
</evidence>
<dbReference type="Proteomes" id="UP000032180">
    <property type="component" value="Chromosome 7"/>
</dbReference>
<dbReference type="InterPro" id="IPR016140">
    <property type="entry name" value="Bifunc_inhib/LTP/seed_store"/>
</dbReference>
<evidence type="ECO:0000256" key="5">
    <source>
        <dbReference type="SAM" id="MobiDB-lite"/>
    </source>
</evidence>
<name>A0A0D9WYN1_9ORYZ</name>
<feature type="compositionally biased region" description="Pro residues" evidence="5">
    <location>
        <begin position="38"/>
        <end position="58"/>
    </location>
</feature>
<dbReference type="InterPro" id="IPR043325">
    <property type="entry name" value="LTSS"/>
</dbReference>